<dbReference type="AlphaFoldDB" id="A0AAI8L5G6"/>
<dbReference type="EMBL" id="CP032427">
    <property type="protein sequence ID" value="AYC41985.1"/>
    <property type="molecule type" value="Genomic_DNA"/>
</dbReference>
<sequence>MPTLEPRYVLCADGGGRVETSNHPDRPGIRVWACTSCEARGEGTEHAIAHAAHCRSVTGRRLPRGHFS</sequence>
<reference evidence="1 2" key="1">
    <citation type="submission" date="2018-09" db="EMBL/GenBank/DDBJ databases">
        <title>Production of Trimethoprim by Streptomyces sp. 3E-1.</title>
        <authorList>
            <person name="Kang H.J."/>
            <person name="Kim S.B."/>
        </authorList>
    </citation>
    <scope>NUCLEOTIDE SEQUENCE [LARGE SCALE GENOMIC DNA]</scope>
    <source>
        <strain evidence="1 2">3E-1</strain>
    </source>
</reference>
<protein>
    <submittedName>
        <fullName evidence="1">Uncharacterized protein</fullName>
    </submittedName>
</protein>
<evidence type="ECO:0000313" key="2">
    <source>
        <dbReference type="Proteomes" id="UP000265765"/>
    </source>
</evidence>
<name>A0AAI8L5G6_9ACTN</name>
<dbReference type="KEGG" id="sge:DWG14_06276"/>
<accession>A0AAI8L5G6</accession>
<gene>
    <name evidence="1" type="ORF">DWG14_06276</name>
</gene>
<dbReference type="Proteomes" id="UP000265765">
    <property type="component" value="Chromosome"/>
</dbReference>
<organism evidence="1 2">
    <name type="scientific">Streptomyces griseorubiginosus</name>
    <dbReference type="NCBI Taxonomy" id="67304"/>
    <lineage>
        <taxon>Bacteria</taxon>
        <taxon>Bacillati</taxon>
        <taxon>Actinomycetota</taxon>
        <taxon>Actinomycetes</taxon>
        <taxon>Kitasatosporales</taxon>
        <taxon>Streptomycetaceae</taxon>
        <taxon>Streptomyces</taxon>
    </lineage>
</organism>
<dbReference type="RefSeq" id="WP_120052653.1">
    <property type="nucleotide sequence ID" value="NZ_CP032427.1"/>
</dbReference>
<evidence type="ECO:0000313" key="1">
    <source>
        <dbReference type="EMBL" id="AYC41985.1"/>
    </source>
</evidence>
<proteinExistence type="predicted"/>
<dbReference type="GeneID" id="91285102"/>